<keyword evidence="2" id="KW-0472">Membrane</keyword>
<evidence type="ECO:0000256" key="1">
    <source>
        <dbReference type="SAM" id="MobiDB-lite"/>
    </source>
</evidence>
<keyword evidence="2" id="KW-1133">Transmembrane helix</keyword>
<evidence type="ECO:0000256" key="2">
    <source>
        <dbReference type="SAM" id="Phobius"/>
    </source>
</evidence>
<feature type="transmembrane region" description="Helical" evidence="2">
    <location>
        <begin position="12"/>
        <end position="34"/>
    </location>
</feature>
<gene>
    <name evidence="3" type="ORF">BJ085DRAFT_34783</name>
</gene>
<sequence>MRPLTLAQKDRLTSRLFMVCAVGSILTVAAPTLFPCPVMEQQKERDREDYYAIAHHEAYFTGQQKDPRPAVRLPSTEKPTHLVP</sequence>
<accession>A0A4P9ZYH0</accession>
<keyword evidence="2" id="KW-0812">Transmembrane</keyword>
<evidence type="ECO:0000313" key="4">
    <source>
        <dbReference type="Proteomes" id="UP000268162"/>
    </source>
</evidence>
<evidence type="ECO:0000313" key="3">
    <source>
        <dbReference type="EMBL" id="RKP37820.1"/>
    </source>
</evidence>
<dbReference type="EMBL" id="ML002442">
    <property type="protein sequence ID" value="RKP37820.1"/>
    <property type="molecule type" value="Genomic_DNA"/>
</dbReference>
<feature type="region of interest" description="Disordered" evidence="1">
    <location>
        <begin position="62"/>
        <end position="84"/>
    </location>
</feature>
<protein>
    <submittedName>
        <fullName evidence="3">Uncharacterized protein</fullName>
    </submittedName>
</protein>
<name>A0A4P9ZYH0_9FUNG</name>
<reference evidence="4" key="1">
    <citation type="journal article" date="2018" name="Nat. Microbiol.">
        <title>Leveraging single-cell genomics to expand the fungal tree of life.</title>
        <authorList>
            <person name="Ahrendt S.R."/>
            <person name="Quandt C.A."/>
            <person name="Ciobanu D."/>
            <person name="Clum A."/>
            <person name="Salamov A."/>
            <person name="Andreopoulos B."/>
            <person name="Cheng J.F."/>
            <person name="Woyke T."/>
            <person name="Pelin A."/>
            <person name="Henrissat B."/>
            <person name="Reynolds N.K."/>
            <person name="Benny G.L."/>
            <person name="Smith M.E."/>
            <person name="James T.Y."/>
            <person name="Grigoriev I.V."/>
        </authorList>
    </citation>
    <scope>NUCLEOTIDE SEQUENCE [LARGE SCALE GENOMIC DNA]</scope>
    <source>
        <strain evidence="4">RSA 468</strain>
    </source>
</reference>
<organism evidence="3 4">
    <name type="scientific">Dimargaris cristalligena</name>
    <dbReference type="NCBI Taxonomy" id="215637"/>
    <lineage>
        <taxon>Eukaryota</taxon>
        <taxon>Fungi</taxon>
        <taxon>Fungi incertae sedis</taxon>
        <taxon>Zoopagomycota</taxon>
        <taxon>Kickxellomycotina</taxon>
        <taxon>Dimargaritomycetes</taxon>
        <taxon>Dimargaritales</taxon>
        <taxon>Dimargaritaceae</taxon>
        <taxon>Dimargaris</taxon>
    </lineage>
</organism>
<dbReference type="Proteomes" id="UP000268162">
    <property type="component" value="Unassembled WGS sequence"/>
</dbReference>
<keyword evidence="4" id="KW-1185">Reference proteome</keyword>
<dbReference type="AlphaFoldDB" id="A0A4P9ZYH0"/>
<proteinExistence type="predicted"/>